<reference evidence="10 11" key="1">
    <citation type="submission" date="2019-03" db="EMBL/GenBank/DDBJ databases">
        <authorList>
            <person name="He R.-H."/>
        </authorList>
    </citation>
    <scope>NUCLEOTIDE SEQUENCE [LARGE SCALE GENOMIC DNA]</scope>
    <source>
        <strain evidence="11">SH 714</strain>
    </source>
</reference>
<keyword evidence="5 10" id="KW-0418">Kinase</keyword>
<proteinExistence type="inferred from homology"/>
<keyword evidence="11" id="KW-1185">Reference proteome</keyword>
<keyword evidence="6" id="KW-0067">ATP-binding</keyword>
<dbReference type="PANTHER" id="PTHR32309:SF13">
    <property type="entry name" value="FERRIC ENTEROBACTIN TRANSPORT PROTEIN FEPE"/>
    <property type="match status" value="1"/>
</dbReference>
<evidence type="ECO:0000256" key="2">
    <source>
        <dbReference type="ARBA" id="ARBA00011903"/>
    </source>
</evidence>
<evidence type="ECO:0000256" key="1">
    <source>
        <dbReference type="ARBA" id="ARBA00007316"/>
    </source>
</evidence>
<dbReference type="Proteomes" id="UP000297975">
    <property type="component" value="Unassembled WGS sequence"/>
</dbReference>
<comment type="caution">
    <text evidence="10">The sequence shown here is derived from an EMBL/GenBank/DDBJ whole genome shotgun (WGS) entry which is preliminary data.</text>
</comment>
<dbReference type="PANTHER" id="PTHR32309">
    <property type="entry name" value="TYROSINE-PROTEIN KINASE"/>
    <property type="match status" value="1"/>
</dbReference>
<evidence type="ECO:0000313" key="10">
    <source>
        <dbReference type="EMBL" id="TFB14166.1"/>
    </source>
</evidence>
<evidence type="ECO:0000256" key="8">
    <source>
        <dbReference type="ARBA" id="ARBA00051245"/>
    </source>
</evidence>
<comment type="similarity">
    <text evidence="1">Belongs to the CpsD/CapB family.</text>
</comment>
<dbReference type="InterPro" id="IPR025669">
    <property type="entry name" value="AAA_dom"/>
</dbReference>
<dbReference type="Pfam" id="PF13614">
    <property type="entry name" value="AAA_31"/>
    <property type="match status" value="1"/>
</dbReference>
<dbReference type="EMBL" id="SOPW01000018">
    <property type="protein sequence ID" value="TFB14166.1"/>
    <property type="molecule type" value="Genomic_DNA"/>
</dbReference>
<feature type="domain" description="AAA" evidence="9">
    <location>
        <begin position="76"/>
        <end position="207"/>
    </location>
</feature>
<dbReference type="SUPFAM" id="SSF52540">
    <property type="entry name" value="P-loop containing nucleoside triphosphate hydrolases"/>
    <property type="match status" value="1"/>
</dbReference>
<dbReference type="GO" id="GO:0005524">
    <property type="term" value="F:ATP binding"/>
    <property type="evidence" value="ECO:0007669"/>
    <property type="project" value="UniProtKB-KW"/>
</dbReference>
<dbReference type="FunFam" id="3.40.50.300:FF:000527">
    <property type="entry name" value="Tyrosine-protein kinase etk"/>
    <property type="match status" value="1"/>
</dbReference>
<evidence type="ECO:0000256" key="4">
    <source>
        <dbReference type="ARBA" id="ARBA00022741"/>
    </source>
</evidence>
<gene>
    <name evidence="10" type="ORF">E3U55_14040</name>
</gene>
<dbReference type="AlphaFoldDB" id="A0A4Y8IE00"/>
<sequence>METLNLLIPVNNSAESVVGNVARKKRSITPRILVARDNMKSPISEQYRTLRTNLQFASVDKDLHTMLVTSTGPSEGKSLTTGNLAVVFAQQGKRVLLIDADLRKPTVHYTFRLPNNYGLSNYLVDDRQLEDTVQNSGINNLDIMSCGPIPPNPSELLGSNAMQQLLKQVKSQYDLVIFDTPPVLAVTDSQVLSNLVDGVLLVVRSKKTDRESAKKAKELLEQARANLLGVVLNDRDVEKTHYYYYYGR</sequence>
<dbReference type="EC" id="2.7.10.2" evidence="2"/>
<dbReference type="GO" id="GO:0042802">
    <property type="term" value="F:identical protein binding"/>
    <property type="evidence" value="ECO:0007669"/>
    <property type="project" value="UniProtKB-ARBA"/>
</dbReference>
<dbReference type="GO" id="GO:0005886">
    <property type="term" value="C:plasma membrane"/>
    <property type="evidence" value="ECO:0007669"/>
    <property type="project" value="TreeGrafter"/>
</dbReference>
<evidence type="ECO:0000259" key="9">
    <source>
        <dbReference type="Pfam" id="PF13614"/>
    </source>
</evidence>
<dbReference type="CDD" id="cd05387">
    <property type="entry name" value="BY-kinase"/>
    <property type="match status" value="1"/>
</dbReference>
<keyword evidence="3 10" id="KW-0808">Transferase</keyword>
<name>A0A4Y8IE00_9BACI</name>
<dbReference type="InterPro" id="IPR005702">
    <property type="entry name" value="Wzc-like_C"/>
</dbReference>
<evidence type="ECO:0000256" key="6">
    <source>
        <dbReference type="ARBA" id="ARBA00022840"/>
    </source>
</evidence>
<keyword evidence="7" id="KW-0829">Tyrosine-protein kinase</keyword>
<dbReference type="NCBIfam" id="TIGR01007">
    <property type="entry name" value="eps_fam"/>
    <property type="match status" value="1"/>
</dbReference>
<evidence type="ECO:0000256" key="5">
    <source>
        <dbReference type="ARBA" id="ARBA00022777"/>
    </source>
</evidence>
<evidence type="ECO:0000256" key="3">
    <source>
        <dbReference type="ARBA" id="ARBA00022679"/>
    </source>
</evidence>
<protein>
    <recommendedName>
        <fullName evidence="2">non-specific protein-tyrosine kinase</fullName>
        <ecNumber evidence="2">2.7.10.2</ecNumber>
    </recommendedName>
</protein>
<comment type="catalytic activity">
    <reaction evidence="8">
        <text>L-tyrosyl-[protein] + ATP = O-phospho-L-tyrosyl-[protein] + ADP + H(+)</text>
        <dbReference type="Rhea" id="RHEA:10596"/>
        <dbReference type="Rhea" id="RHEA-COMP:10136"/>
        <dbReference type="Rhea" id="RHEA-COMP:20101"/>
        <dbReference type="ChEBI" id="CHEBI:15378"/>
        <dbReference type="ChEBI" id="CHEBI:30616"/>
        <dbReference type="ChEBI" id="CHEBI:46858"/>
        <dbReference type="ChEBI" id="CHEBI:61978"/>
        <dbReference type="ChEBI" id="CHEBI:456216"/>
        <dbReference type="EC" id="2.7.10.2"/>
    </reaction>
</comment>
<dbReference type="InterPro" id="IPR027417">
    <property type="entry name" value="P-loop_NTPase"/>
</dbReference>
<dbReference type="Gene3D" id="3.40.50.300">
    <property type="entry name" value="P-loop containing nucleotide triphosphate hydrolases"/>
    <property type="match status" value="1"/>
</dbReference>
<evidence type="ECO:0000313" key="11">
    <source>
        <dbReference type="Proteomes" id="UP000297975"/>
    </source>
</evidence>
<accession>A0A4Y8IE00</accession>
<organism evidence="10 11">
    <name type="scientific">Filobacillus milosensis</name>
    <dbReference type="NCBI Taxonomy" id="94137"/>
    <lineage>
        <taxon>Bacteria</taxon>
        <taxon>Bacillati</taxon>
        <taxon>Bacillota</taxon>
        <taxon>Bacilli</taxon>
        <taxon>Bacillales</taxon>
        <taxon>Bacillaceae</taxon>
        <taxon>Filobacillus</taxon>
    </lineage>
</organism>
<evidence type="ECO:0000256" key="7">
    <source>
        <dbReference type="ARBA" id="ARBA00023137"/>
    </source>
</evidence>
<dbReference type="InterPro" id="IPR050445">
    <property type="entry name" value="Bact_polysacc_biosynth/exp"/>
</dbReference>
<dbReference type="OrthoDB" id="9794577at2"/>
<keyword evidence="4" id="KW-0547">Nucleotide-binding</keyword>
<dbReference type="GO" id="GO:0004715">
    <property type="term" value="F:non-membrane spanning protein tyrosine kinase activity"/>
    <property type="evidence" value="ECO:0007669"/>
    <property type="project" value="UniProtKB-EC"/>
</dbReference>